<dbReference type="Gene3D" id="2.160.10.10">
    <property type="entry name" value="Hexapeptide repeat proteins"/>
    <property type="match status" value="1"/>
</dbReference>
<dbReference type="PANTHER" id="PTHR43300">
    <property type="entry name" value="ACETYLTRANSFERASE"/>
    <property type="match status" value="1"/>
</dbReference>
<feature type="domain" description="PglD N-terminal" evidence="5">
    <location>
        <begin position="3"/>
        <end position="78"/>
    </location>
</feature>
<dbReference type="Proteomes" id="UP000571128">
    <property type="component" value="Unassembled WGS sequence"/>
</dbReference>
<dbReference type="CDD" id="cd03360">
    <property type="entry name" value="LbH_AT_putative"/>
    <property type="match status" value="1"/>
</dbReference>
<evidence type="ECO:0000259" key="5">
    <source>
        <dbReference type="Pfam" id="PF17836"/>
    </source>
</evidence>
<evidence type="ECO:0000256" key="3">
    <source>
        <dbReference type="PIRSR" id="PIRSR620019-1"/>
    </source>
</evidence>
<dbReference type="GO" id="GO:0016740">
    <property type="term" value="F:transferase activity"/>
    <property type="evidence" value="ECO:0007669"/>
    <property type="project" value="UniProtKB-KW"/>
</dbReference>
<dbReference type="AlphaFoldDB" id="A0A841YBI0"/>
<sequence>MKNLIIIGDGGHSNVVQSIVENSEYQVIEIWDDKYHNTFSENGILYGPINRCSHHLGNKKIYFFIAFGDNLAREKMANILNIEEERYAIIHSPSAIISSKAKISAGTLIMAGAIVQPGCQIGRQVIINTGSIVEHDCKIDNYVHIAPGVTLTGHCCINKGSLIGANSVLIPKVHIGENVIIGAGSTITKNVSANQTVYGHV</sequence>
<dbReference type="EMBL" id="JAARPY010000002">
    <property type="protein sequence ID" value="MBC1397621.1"/>
    <property type="molecule type" value="Genomic_DNA"/>
</dbReference>
<reference evidence="6 7" key="1">
    <citation type="submission" date="2020-03" db="EMBL/GenBank/DDBJ databases">
        <title>Soil Listeria distribution.</title>
        <authorList>
            <person name="Liao J."/>
            <person name="Wiedmann M."/>
        </authorList>
    </citation>
    <scope>NUCLEOTIDE SEQUENCE [LARGE SCALE GENOMIC DNA]</scope>
    <source>
        <strain evidence="6 7">FSL L7-1645</strain>
    </source>
</reference>
<organism evidence="6 7">
    <name type="scientific">Listeria fleischmannii</name>
    <dbReference type="NCBI Taxonomy" id="1069827"/>
    <lineage>
        <taxon>Bacteria</taxon>
        <taxon>Bacillati</taxon>
        <taxon>Bacillota</taxon>
        <taxon>Bacilli</taxon>
        <taxon>Bacillales</taxon>
        <taxon>Listeriaceae</taxon>
        <taxon>Listeria</taxon>
    </lineage>
</organism>
<dbReference type="PROSITE" id="PS00101">
    <property type="entry name" value="HEXAPEP_TRANSFERASES"/>
    <property type="match status" value="1"/>
</dbReference>
<proteinExistence type="predicted"/>
<evidence type="ECO:0000256" key="1">
    <source>
        <dbReference type="ARBA" id="ARBA00022679"/>
    </source>
</evidence>
<feature type="site" description="Increases basicity of active site His" evidence="3">
    <location>
        <position position="136"/>
    </location>
</feature>
<feature type="binding site" evidence="4">
    <location>
        <position position="68"/>
    </location>
    <ligand>
        <name>substrate</name>
    </ligand>
</feature>
<dbReference type="InterPro" id="IPR001451">
    <property type="entry name" value="Hexapep"/>
</dbReference>
<dbReference type="InterPro" id="IPR020019">
    <property type="entry name" value="AcTrfase_PglD-like"/>
</dbReference>
<dbReference type="InterPro" id="IPR011004">
    <property type="entry name" value="Trimer_LpxA-like_sf"/>
</dbReference>
<evidence type="ECO:0000256" key="4">
    <source>
        <dbReference type="PIRSR" id="PIRSR620019-2"/>
    </source>
</evidence>
<evidence type="ECO:0000313" key="7">
    <source>
        <dbReference type="Proteomes" id="UP000571128"/>
    </source>
</evidence>
<dbReference type="InterPro" id="IPR050179">
    <property type="entry name" value="Trans_hexapeptide_repeat"/>
</dbReference>
<evidence type="ECO:0000256" key="2">
    <source>
        <dbReference type="ARBA" id="ARBA00022737"/>
    </source>
</evidence>
<dbReference type="PANTHER" id="PTHR43300:SF7">
    <property type="entry name" value="UDP-N-ACETYLBACILLOSAMINE N-ACETYLTRANSFERASE"/>
    <property type="match status" value="1"/>
</dbReference>
<gene>
    <name evidence="6" type="ORF">HB844_01935</name>
</gene>
<dbReference type="NCBIfam" id="TIGR03570">
    <property type="entry name" value="NeuD_NnaD"/>
    <property type="match status" value="1"/>
</dbReference>
<dbReference type="InterPro" id="IPR041561">
    <property type="entry name" value="PglD_N"/>
</dbReference>
<accession>A0A841YBI0</accession>
<comment type="caution">
    <text evidence="6">The sequence shown here is derived from an EMBL/GenBank/DDBJ whole genome shotgun (WGS) entry which is preliminary data.</text>
</comment>
<keyword evidence="1 6" id="KW-0808">Transferase</keyword>
<name>A0A841YBI0_9LIST</name>
<dbReference type="Pfam" id="PF00132">
    <property type="entry name" value="Hexapep"/>
    <property type="match status" value="2"/>
</dbReference>
<dbReference type="RefSeq" id="WP_007543905.1">
    <property type="nucleotide sequence ID" value="NZ_JAARPY010000002.1"/>
</dbReference>
<evidence type="ECO:0000313" key="6">
    <source>
        <dbReference type="EMBL" id="MBC1397621.1"/>
    </source>
</evidence>
<keyword evidence="2" id="KW-0677">Repeat</keyword>
<feature type="binding site" evidence="4">
    <location>
        <position position="144"/>
    </location>
    <ligand>
        <name>acetyl-CoA</name>
        <dbReference type="ChEBI" id="CHEBI:57288"/>
    </ligand>
</feature>
<feature type="active site" description="Proton acceptor" evidence="3">
    <location>
        <position position="135"/>
    </location>
</feature>
<dbReference type="SUPFAM" id="SSF51161">
    <property type="entry name" value="Trimeric LpxA-like enzymes"/>
    <property type="match status" value="1"/>
</dbReference>
<dbReference type="Pfam" id="PF17836">
    <property type="entry name" value="PglD_N"/>
    <property type="match status" value="1"/>
</dbReference>
<dbReference type="Gene3D" id="3.40.50.20">
    <property type="match status" value="1"/>
</dbReference>
<dbReference type="InterPro" id="IPR018357">
    <property type="entry name" value="Hexapep_transf_CS"/>
</dbReference>
<protein>
    <submittedName>
        <fullName evidence="6">Acetyltransferase</fullName>
    </submittedName>
</protein>